<dbReference type="InterPro" id="IPR017853">
    <property type="entry name" value="GH"/>
</dbReference>
<name>A0AAV4LGY1_9BACL</name>
<gene>
    <name evidence="2" type="ORF">DNHGIG_26030</name>
</gene>
<proteinExistence type="predicted"/>
<dbReference type="EMBL" id="BOQE01000001">
    <property type="protein sequence ID" value="GIM47054.1"/>
    <property type="molecule type" value="Genomic_DNA"/>
</dbReference>
<accession>A0AAV4LGY1</accession>
<evidence type="ECO:0000313" key="2">
    <source>
        <dbReference type="EMBL" id="GIM47054.1"/>
    </source>
</evidence>
<keyword evidence="3" id="KW-1185">Reference proteome</keyword>
<comment type="caution">
    <text evidence="2">The sequence shown here is derived from an EMBL/GenBank/DDBJ whole genome shotgun (WGS) entry which is preliminary data.</text>
</comment>
<dbReference type="AlphaFoldDB" id="A0AAV4LGY1"/>
<organism evidence="2 3">
    <name type="scientific">Collibacillus ludicampi</name>
    <dbReference type="NCBI Taxonomy" id="2771369"/>
    <lineage>
        <taxon>Bacteria</taxon>
        <taxon>Bacillati</taxon>
        <taxon>Bacillota</taxon>
        <taxon>Bacilli</taxon>
        <taxon>Bacillales</taxon>
        <taxon>Alicyclobacillaceae</taxon>
        <taxon>Collibacillus</taxon>
    </lineage>
</organism>
<evidence type="ECO:0000313" key="3">
    <source>
        <dbReference type="Proteomes" id="UP001057291"/>
    </source>
</evidence>
<dbReference type="RefSeq" id="WP_282200078.1">
    <property type="nucleotide sequence ID" value="NZ_BOQE01000001.1"/>
</dbReference>
<feature type="domain" description="SLH" evidence="1">
    <location>
        <begin position="263"/>
        <end position="320"/>
    </location>
</feature>
<dbReference type="InterPro" id="IPR001119">
    <property type="entry name" value="SLH_dom"/>
</dbReference>
<sequence>MANIWDGTHLFIWQPWEVFGGDANAIIAKLKELGVTGVILKYSDGNLVGDPVSQRFMAEFKRLAPLFKKEGLTVGGWTYQYLTDVDGEVDALRQAVEAGADWIVLDAEKDVTGKNALVTQYGQKVRALFPNLKIGLSSYAIADYHKEVPFNEYAAFVDVMMPQIYWSTMGWDVAVAFNASIASYRKFGKPIAPTGQAYDGATSADMARFVQLCKQAGFTHVSWWDMQHCTDEHFCGIKSNLILPTVSATSIAPATLSPKAAALNDLPADVPADAWFAKAVEYVIREGIMGVDANGNFNPDQPVTRAMLAQTIYNLYHQKA</sequence>
<dbReference type="PROSITE" id="PS51272">
    <property type="entry name" value="SLH"/>
    <property type="match status" value="1"/>
</dbReference>
<dbReference type="Proteomes" id="UP001057291">
    <property type="component" value="Unassembled WGS sequence"/>
</dbReference>
<dbReference type="Pfam" id="PF00395">
    <property type="entry name" value="SLH"/>
    <property type="match status" value="1"/>
</dbReference>
<reference evidence="2" key="1">
    <citation type="journal article" date="2023" name="Int. J. Syst. Evol. Microbiol.">
        <title>Collibacillus ludicampi gen. nov., sp. nov., a new soil bacterium of the family Alicyclobacillaceae.</title>
        <authorList>
            <person name="Jojima T."/>
            <person name="Ioku Y."/>
            <person name="Fukuta Y."/>
            <person name="Shirasaka N."/>
            <person name="Matsumura Y."/>
            <person name="Mori M."/>
        </authorList>
    </citation>
    <scope>NUCLEOTIDE SEQUENCE</scope>
    <source>
        <strain evidence="2">TP075</strain>
    </source>
</reference>
<dbReference type="SUPFAM" id="SSF51445">
    <property type="entry name" value="(Trans)glycosidases"/>
    <property type="match status" value="1"/>
</dbReference>
<protein>
    <recommendedName>
        <fullName evidence="1">SLH domain-containing protein</fullName>
    </recommendedName>
</protein>
<evidence type="ECO:0000259" key="1">
    <source>
        <dbReference type="PROSITE" id="PS51272"/>
    </source>
</evidence>